<dbReference type="GO" id="GO:0004222">
    <property type="term" value="F:metalloendopeptidase activity"/>
    <property type="evidence" value="ECO:0007669"/>
    <property type="project" value="InterPro"/>
</dbReference>
<feature type="domain" description="Peptidase M13 N-terminal" evidence="9">
    <location>
        <begin position="85"/>
        <end position="484"/>
    </location>
</feature>
<dbReference type="GO" id="GO:0046872">
    <property type="term" value="F:metal ion binding"/>
    <property type="evidence" value="ECO:0007669"/>
    <property type="project" value="UniProtKB-KW"/>
</dbReference>
<evidence type="ECO:0000256" key="1">
    <source>
        <dbReference type="ARBA" id="ARBA00001947"/>
    </source>
</evidence>
<dbReference type="PANTHER" id="PTHR11733:SF239">
    <property type="entry name" value="NEPRILYSIN-11"/>
    <property type="match status" value="1"/>
</dbReference>
<comment type="similarity">
    <text evidence="2">Belongs to the peptidase M13 family.</text>
</comment>
<keyword evidence="5" id="KW-0378">Hydrolase</keyword>
<evidence type="ECO:0000259" key="9">
    <source>
        <dbReference type="Pfam" id="PF05649"/>
    </source>
</evidence>
<feature type="domain" description="Peptidase M13 C-terminal" evidence="8">
    <location>
        <begin position="544"/>
        <end position="749"/>
    </location>
</feature>
<dbReference type="PROSITE" id="PS51885">
    <property type="entry name" value="NEPRILYSIN"/>
    <property type="match status" value="1"/>
</dbReference>
<keyword evidence="4" id="KW-0479">Metal-binding</keyword>
<dbReference type="Pfam" id="PF05649">
    <property type="entry name" value="Peptidase_M13_N"/>
    <property type="match status" value="1"/>
</dbReference>
<keyword evidence="3" id="KW-0645">Protease</keyword>
<dbReference type="CDD" id="cd08662">
    <property type="entry name" value="M13"/>
    <property type="match status" value="1"/>
</dbReference>
<dbReference type="InterPro" id="IPR018497">
    <property type="entry name" value="Peptidase_M13_C"/>
</dbReference>
<dbReference type="GO" id="GO:0016485">
    <property type="term" value="P:protein processing"/>
    <property type="evidence" value="ECO:0007669"/>
    <property type="project" value="TreeGrafter"/>
</dbReference>
<evidence type="ECO:0000256" key="2">
    <source>
        <dbReference type="ARBA" id="ARBA00007357"/>
    </source>
</evidence>
<sequence length="751" mass="86903">MAPPHVDYKDAGRKSIFHWIKRRTLLEKALLLALISLILLLILSVALTTTFSSRYYNDRPKVCTTKGCVLAASNLLAAMNFSVSPCDNFYEYACGQWNHDHQIPDDMFTYGTFAYLKEDVRQQMRMLLESDTVPSSRSIQMAKQIYRSCMNVSELESLKSIKLLEAVNKLGGWPLLDPFSWHRDSFDLTTLISQAQKFYSSEVLFSVSIYPDMQNTTRSIIYIDQGSLGLGRGSREYFLNETVFGKQLEAYIQYQHKAVELIMTDANSTRSKAELENDLKELIAFEKKFAEIFVPEENRRNNTRLYNKKTIADLHSYLPQIDWLKFFHSVSPVELHTYLQNDTEVVICELEYLKNLSKLLNNTDSRVVANYLLWRIATFATKLLDSRYENIKQDFSRVMTGQQAKSPRWKDCAQTPTGWLPFATGALYVREHFDSEDKQEAMEMISNLREAFKDLVRENDWMDEKTKAVAIEKVNNMINYIGYPEFIKDNNKLDKYHEKLIFSPNDTYFDLLLRVIQWTSEREFMKLLKPYDRYEFEISPAVVNAFYSPEKNGLSFPAGILKPPFFSGIYPKMVNYGGIGAVIGHEITHGFDDQGSQFDKDGNLRNWWNEDSYKGFTERKQCMIEQYSSYTLPNTNITVNGKLTQGENIADNGGVKEAYRAYRKYVRRHGKEDALPGFEHFSNEQVFFLSYAHFWCGHKKEAAAMQQISTDEHSPEIFRVIGVLSNLEEFSEAFNCPKGSPLNPTKKCVVW</sequence>
<dbReference type="PANTHER" id="PTHR11733">
    <property type="entry name" value="ZINC METALLOPROTEASE FAMILY M13 NEPRILYSIN-RELATED"/>
    <property type="match status" value="1"/>
</dbReference>
<dbReference type="InterPro" id="IPR000718">
    <property type="entry name" value="Peptidase_M13"/>
</dbReference>
<dbReference type="Pfam" id="PF01431">
    <property type="entry name" value="Peptidase_M13"/>
    <property type="match status" value="1"/>
</dbReference>
<dbReference type="SUPFAM" id="SSF55486">
    <property type="entry name" value="Metalloproteases ('zincins'), catalytic domain"/>
    <property type="match status" value="1"/>
</dbReference>
<dbReference type="GO" id="GO:0005886">
    <property type="term" value="C:plasma membrane"/>
    <property type="evidence" value="ECO:0007669"/>
    <property type="project" value="TreeGrafter"/>
</dbReference>
<evidence type="ECO:0000259" key="8">
    <source>
        <dbReference type="Pfam" id="PF01431"/>
    </source>
</evidence>
<dbReference type="WBParaSite" id="SMUV_0000331101-mRNA-1">
    <property type="protein sequence ID" value="SMUV_0000331101-mRNA-1"/>
    <property type="gene ID" value="SMUV_0000331101"/>
</dbReference>
<proteinExistence type="inferred from homology"/>
<dbReference type="PRINTS" id="PR00786">
    <property type="entry name" value="NEPRILYSIN"/>
</dbReference>
<keyword evidence="7" id="KW-0482">Metalloprotease</keyword>
<dbReference type="InterPro" id="IPR008753">
    <property type="entry name" value="Peptidase_M13_N"/>
</dbReference>
<dbReference type="InterPro" id="IPR024079">
    <property type="entry name" value="MetalloPept_cat_dom_sf"/>
</dbReference>
<protein>
    <submittedName>
        <fullName evidence="11">Neprilysin</fullName>
    </submittedName>
</protein>
<evidence type="ECO:0000313" key="11">
    <source>
        <dbReference type="WBParaSite" id="SMUV_0000331101-mRNA-1"/>
    </source>
</evidence>
<evidence type="ECO:0000256" key="6">
    <source>
        <dbReference type="ARBA" id="ARBA00022833"/>
    </source>
</evidence>
<dbReference type="Proteomes" id="UP000046393">
    <property type="component" value="Unplaced"/>
</dbReference>
<evidence type="ECO:0000256" key="4">
    <source>
        <dbReference type="ARBA" id="ARBA00022723"/>
    </source>
</evidence>
<evidence type="ECO:0000256" key="7">
    <source>
        <dbReference type="ARBA" id="ARBA00023049"/>
    </source>
</evidence>
<comment type="cofactor">
    <cofactor evidence="1">
        <name>Zn(2+)</name>
        <dbReference type="ChEBI" id="CHEBI:29105"/>
    </cofactor>
</comment>
<name>A0A0N5AG76_9BILA</name>
<evidence type="ECO:0000256" key="5">
    <source>
        <dbReference type="ARBA" id="ARBA00022801"/>
    </source>
</evidence>
<accession>A0A0N5AG76</accession>
<evidence type="ECO:0000313" key="10">
    <source>
        <dbReference type="Proteomes" id="UP000046393"/>
    </source>
</evidence>
<dbReference type="InterPro" id="IPR042089">
    <property type="entry name" value="Peptidase_M13_dom_2"/>
</dbReference>
<organism evidence="10 11">
    <name type="scientific">Syphacia muris</name>
    <dbReference type="NCBI Taxonomy" id="451379"/>
    <lineage>
        <taxon>Eukaryota</taxon>
        <taxon>Metazoa</taxon>
        <taxon>Ecdysozoa</taxon>
        <taxon>Nematoda</taxon>
        <taxon>Chromadorea</taxon>
        <taxon>Rhabditida</taxon>
        <taxon>Spirurina</taxon>
        <taxon>Oxyuridomorpha</taxon>
        <taxon>Oxyuroidea</taxon>
        <taxon>Oxyuridae</taxon>
        <taxon>Syphacia</taxon>
    </lineage>
</organism>
<evidence type="ECO:0000256" key="3">
    <source>
        <dbReference type="ARBA" id="ARBA00022670"/>
    </source>
</evidence>
<dbReference type="Gene3D" id="3.40.390.10">
    <property type="entry name" value="Collagenase (Catalytic Domain)"/>
    <property type="match status" value="1"/>
</dbReference>
<reference evidence="11" key="1">
    <citation type="submission" date="2017-02" db="UniProtKB">
        <authorList>
            <consortium name="WormBaseParasite"/>
        </authorList>
    </citation>
    <scope>IDENTIFICATION</scope>
</reference>
<keyword evidence="10" id="KW-1185">Reference proteome</keyword>
<dbReference type="STRING" id="451379.A0A0N5AG76"/>
<dbReference type="Gene3D" id="1.10.1380.10">
    <property type="entry name" value="Neutral endopeptidase , domain2"/>
    <property type="match status" value="1"/>
</dbReference>
<keyword evidence="6" id="KW-0862">Zinc</keyword>
<dbReference type="AlphaFoldDB" id="A0A0N5AG76"/>